<dbReference type="SUPFAM" id="SSF56112">
    <property type="entry name" value="Protein kinase-like (PK-like)"/>
    <property type="match status" value="1"/>
</dbReference>
<dbReference type="EMBL" id="BORQ01000003">
    <property type="protein sequence ID" value="GIO31766.1"/>
    <property type="molecule type" value="Genomic_DNA"/>
</dbReference>
<dbReference type="InterPro" id="IPR002575">
    <property type="entry name" value="Aminoglycoside_PTrfase"/>
</dbReference>
<evidence type="ECO:0000313" key="3">
    <source>
        <dbReference type="Proteomes" id="UP000679779"/>
    </source>
</evidence>
<comment type="caution">
    <text evidence="2">The sequence shown here is derived from an EMBL/GenBank/DDBJ whole genome shotgun (WGS) entry which is preliminary data.</text>
</comment>
<name>A0A920C9Y1_9BACL</name>
<evidence type="ECO:0000259" key="1">
    <source>
        <dbReference type="Pfam" id="PF01636"/>
    </source>
</evidence>
<dbReference type="InterPro" id="IPR011009">
    <property type="entry name" value="Kinase-like_dom_sf"/>
</dbReference>
<reference evidence="2" key="1">
    <citation type="submission" date="2021-03" db="EMBL/GenBank/DDBJ databases">
        <title>Antimicrobial resistance genes in bacteria isolated from Japanese honey, and their potential for conferring macrolide and lincosamide resistance in the American foulbrood pathogen Paenibacillus larvae.</title>
        <authorList>
            <person name="Okamoto M."/>
            <person name="Kumagai M."/>
            <person name="Kanamori H."/>
            <person name="Takamatsu D."/>
        </authorList>
    </citation>
    <scope>NUCLEOTIDE SEQUENCE</scope>
    <source>
        <strain evidence="2">J2TS6</strain>
    </source>
</reference>
<dbReference type="RefSeq" id="WP_160042663.1">
    <property type="nucleotide sequence ID" value="NZ_BORQ01000003.1"/>
</dbReference>
<accession>A0A920C9Y1</accession>
<gene>
    <name evidence="2" type="ORF">J2TS6_29070</name>
</gene>
<sequence>MKDHEEILTGGNINKVVKVGETVRRESKPNPYVNDLLMYLEQRGCPYVPRYLGVDGKGREVLSYIQGVVPGNNYPENESYMWSNMALAELAKILRGFHDSSVGFSTSEKSLNDYPEESQHEVVCHNDAALYNVVFKDELPVGIIDFDMAGFGPRIWDIAYTLYTSVPLAGFAPSGEDYTVVEYNKIDHASMRKERIKLFFDSYGMDVPMDLKRWVISRINFMCTTLSERAAAGDPAFIKLVEEGHLAHYKKELIFLDKHFDDWS</sequence>
<feature type="domain" description="Aminoglycoside phosphotransferase" evidence="1">
    <location>
        <begin position="115"/>
        <end position="164"/>
    </location>
</feature>
<protein>
    <submittedName>
        <fullName evidence="2">Trifolitoxin immunity domain-containing protein</fullName>
    </submittedName>
</protein>
<dbReference type="Proteomes" id="UP000679779">
    <property type="component" value="Unassembled WGS sequence"/>
</dbReference>
<evidence type="ECO:0000313" key="2">
    <source>
        <dbReference type="EMBL" id="GIO31766.1"/>
    </source>
</evidence>
<dbReference type="Pfam" id="PF01636">
    <property type="entry name" value="APH"/>
    <property type="match status" value="1"/>
</dbReference>
<keyword evidence="3" id="KW-1185">Reference proteome</keyword>
<dbReference type="Gene3D" id="3.90.1200.10">
    <property type="match status" value="1"/>
</dbReference>
<proteinExistence type="predicted"/>
<organism evidence="2 3">
    <name type="scientific">Paenibacillus albilobatus</name>
    <dbReference type="NCBI Taxonomy" id="2716884"/>
    <lineage>
        <taxon>Bacteria</taxon>
        <taxon>Bacillati</taxon>
        <taxon>Bacillota</taxon>
        <taxon>Bacilli</taxon>
        <taxon>Bacillales</taxon>
        <taxon>Paenibacillaceae</taxon>
        <taxon>Paenibacillus</taxon>
    </lineage>
</organism>
<dbReference type="AlphaFoldDB" id="A0A920C9Y1"/>